<comment type="caution">
    <text evidence="1">The sequence shown here is derived from an EMBL/GenBank/DDBJ whole genome shotgun (WGS) entry which is preliminary data.</text>
</comment>
<proteinExistence type="predicted"/>
<dbReference type="Proteomes" id="UP000587524">
    <property type="component" value="Unassembled WGS sequence"/>
</dbReference>
<reference evidence="1 2" key="1">
    <citation type="submission" date="2020-08" db="EMBL/GenBank/DDBJ databases">
        <title>Genomic Encyclopedia of Type Strains, Phase IV (KMG-IV): sequencing the most valuable type-strain genomes for metagenomic binning, comparative biology and taxonomic classification.</title>
        <authorList>
            <person name="Goeker M."/>
        </authorList>
    </citation>
    <scope>NUCLEOTIDE SEQUENCE [LARGE SCALE GENOMIC DNA]</scope>
    <source>
        <strain evidence="1 2">DSM 17455</strain>
    </source>
</reference>
<protein>
    <submittedName>
        <fullName evidence="1">Uncharacterized protein</fullName>
    </submittedName>
</protein>
<accession>A0ABR6C6M8</accession>
<name>A0ABR6C6M8_9HYPH</name>
<organism evidence="1 2">
    <name type="scientific">Aminobacter ciceronei</name>
    <dbReference type="NCBI Taxonomy" id="150723"/>
    <lineage>
        <taxon>Bacteria</taxon>
        <taxon>Pseudomonadati</taxon>
        <taxon>Pseudomonadota</taxon>
        <taxon>Alphaproteobacteria</taxon>
        <taxon>Hyphomicrobiales</taxon>
        <taxon>Phyllobacteriaceae</taxon>
        <taxon>Aminobacter</taxon>
    </lineage>
</organism>
<sequence>MADTISAQSAVLESLIEKVDDAAQTAADIERLV</sequence>
<dbReference type="EMBL" id="JACJHZ010000011">
    <property type="protein sequence ID" value="MBA9020671.1"/>
    <property type="molecule type" value="Genomic_DNA"/>
</dbReference>
<keyword evidence="2" id="KW-1185">Reference proteome</keyword>
<gene>
    <name evidence="1" type="ORF">HNQ97_002674</name>
</gene>
<evidence type="ECO:0000313" key="1">
    <source>
        <dbReference type="EMBL" id="MBA9020671.1"/>
    </source>
</evidence>
<evidence type="ECO:0000313" key="2">
    <source>
        <dbReference type="Proteomes" id="UP000587524"/>
    </source>
</evidence>